<accession>A0A914DWU2</accession>
<dbReference type="Proteomes" id="UP000887540">
    <property type="component" value="Unplaced"/>
</dbReference>
<name>A0A914DWU2_9BILA</name>
<dbReference type="PROSITE" id="PS50096">
    <property type="entry name" value="IQ"/>
    <property type="match status" value="1"/>
</dbReference>
<dbReference type="WBParaSite" id="ACRNAN_scaffold4316.g10190.t1">
    <property type="protein sequence ID" value="ACRNAN_scaffold4316.g10190.t1"/>
    <property type="gene ID" value="ACRNAN_scaffold4316.g10190"/>
</dbReference>
<organism evidence="2 3">
    <name type="scientific">Acrobeloides nanus</name>
    <dbReference type="NCBI Taxonomy" id="290746"/>
    <lineage>
        <taxon>Eukaryota</taxon>
        <taxon>Metazoa</taxon>
        <taxon>Ecdysozoa</taxon>
        <taxon>Nematoda</taxon>
        <taxon>Chromadorea</taxon>
        <taxon>Rhabditida</taxon>
        <taxon>Tylenchina</taxon>
        <taxon>Cephalobomorpha</taxon>
        <taxon>Cephaloboidea</taxon>
        <taxon>Cephalobidae</taxon>
        <taxon>Acrobeloides</taxon>
    </lineage>
</organism>
<keyword evidence="2" id="KW-1185">Reference proteome</keyword>
<protein>
    <submittedName>
        <fullName evidence="3">Uncharacterized protein</fullName>
    </submittedName>
</protein>
<evidence type="ECO:0000313" key="2">
    <source>
        <dbReference type="Proteomes" id="UP000887540"/>
    </source>
</evidence>
<reference evidence="3" key="1">
    <citation type="submission" date="2022-11" db="UniProtKB">
        <authorList>
            <consortium name="WormBaseParasite"/>
        </authorList>
    </citation>
    <scope>IDENTIFICATION</scope>
</reference>
<dbReference type="AlphaFoldDB" id="A0A914DWU2"/>
<sequence>MLTDDIQLFSKPTSSHDQIQSGNEHDNVQLVTNLQAISRGWLLRKRLKESYELIIGHNLETRASTNNKQLLKNGFILLRFAKDTPDEMQKISQLCRSLVLSMESNQTSVSFVALFLSTNIKSASLLITKLFERIPFLLSSADLDKVASAKPVSALTSFLLVFSNCNSWTLVKQNEAVLPILNSLCSKISSPIATSENFILLAGVLNKLVCRNKTLVNLDVVNGLMTVLLRVLKYQSFSTSLIDNTIRHLLTCPALITHLSSSVKLKKNI</sequence>
<evidence type="ECO:0000313" key="3">
    <source>
        <dbReference type="WBParaSite" id="ACRNAN_scaffold4316.g10190.t1"/>
    </source>
</evidence>
<feature type="region of interest" description="Disordered" evidence="1">
    <location>
        <begin position="1"/>
        <end position="22"/>
    </location>
</feature>
<proteinExistence type="predicted"/>
<evidence type="ECO:0000256" key="1">
    <source>
        <dbReference type="SAM" id="MobiDB-lite"/>
    </source>
</evidence>
<feature type="compositionally biased region" description="Polar residues" evidence="1">
    <location>
        <begin position="10"/>
        <end position="22"/>
    </location>
</feature>